<keyword evidence="3" id="KW-1185">Reference proteome</keyword>
<sequence length="815" mass="91729">MAEVIGLISGLYTIGMAGLSLCDALTTFAEGIKTAERDVTFVAYEIKSTSEVLLLIRDSIEESKDSRSEVVKKGRMILESLATQCEFCHGLIRELISFLEPYFDASQVSTTKHLIRFGEKIKSIKLLDKWRWQQQRPKVDKLRGYLEALKSSLSLVLPVLHFEIAGEKHAPPATLESFKDMIETALAQAREHPQILGQELANETAAARCTSMALITQRHGTKTPQEAIQGLAADIVFTDRERRPRIQHGNGSRKYHVPRGYEREGLPTRNSKHLERVGSKDSSSDFVNVHQEKPHLEVRQSYRKASSNAEGENYRPPSANSSDEYFTEIPQRRSPHFRYKPMSMAPGPAYHASTRDNYINARKTSDPNDDDEYNTDDNDEYNTDDNDEYNTDAGQTPRPAYPEFTRDNYIDARKLSDPSDDDEYNTDAGSKPYIMRNVKGRRFDKSRATHKAEAIPSEDYPYFSDSYSDSHVMRYPNSSEGPKPVLRPRYPNPDPNSSERQKPVLRRENPLPPAPFELDAPAGTTAYQTAQLLRHYTASNTTWNNAARIGSDDQGNPRRRNGNIAANRATNDPTQAVRDHRNAVPPMPRSHTMPSGASARRSDNAPSRASNLKHETHDSRYGSSSRATPDTTGTSPPKYPSATRYKIVDEVEEFCNRRHRQRSQSPATPDTTGTSPPKYPSATRYKIVDEAEEFSTRGHRTIRVDPEESRRRAKTPPVEPQRPPLSMSSKRPSRAATAFTPRRRAKTPPVEPQRPPLSMSSKRPSRAATAFTPRRRPKTPPVEPQRPPLSLSSKRPSRATTAYTPRSPVDVPPAC</sequence>
<dbReference type="OrthoDB" id="10250354at2759"/>
<feature type="compositionally biased region" description="Basic and acidic residues" evidence="1">
    <location>
        <begin position="259"/>
        <end position="283"/>
    </location>
</feature>
<feature type="region of interest" description="Disordered" evidence="1">
    <location>
        <begin position="546"/>
        <end position="644"/>
    </location>
</feature>
<accession>A0A8H7E1X6</accession>
<feature type="compositionally biased region" description="Basic and acidic residues" evidence="1">
    <location>
        <begin position="497"/>
        <end position="509"/>
    </location>
</feature>
<feature type="compositionally biased region" description="Low complexity" evidence="1">
    <location>
        <begin position="562"/>
        <end position="571"/>
    </location>
</feature>
<reference evidence="2" key="1">
    <citation type="submission" date="2020-02" db="EMBL/GenBank/DDBJ databases">
        <authorList>
            <person name="Palmer J.M."/>
        </authorList>
    </citation>
    <scope>NUCLEOTIDE SEQUENCE</scope>
    <source>
        <strain evidence="2">EPUS1.4</strain>
        <tissue evidence="2">Thallus</tissue>
    </source>
</reference>
<feature type="compositionally biased region" description="Basic and acidic residues" evidence="1">
    <location>
        <begin position="290"/>
        <end position="300"/>
    </location>
</feature>
<evidence type="ECO:0000313" key="2">
    <source>
        <dbReference type="EMBL" id="KAF7507549.1"/>
    </source>
</evidence>
<organism evidence="2 3">
    <name type="scientific">Endocarpon pusillum</name>
    <dbReference type="NCBI Taxonomy" id="364733"/>
    <lineage>
        <taxon>Eukaryota</taxon>
        <taxon>Fungi</taxon>
        <taxon>Dikarya</taxon>
        <taxon>Ascomycota</taxon>
        <taxon>Pezizomycotina</taxon>
        <taxon>Eurotiomycetes</taxon>
        <taxon>Chaetothyriomycetidae</taxon>
        <taxon>Verrucariales</taxon>
        <taxon>Verrucariaceae</taxon>
        <taxon>Endocarpon</taxon>
    </lineage>
</organism>
<comment type="caution">
    <text evidence="2">The sequence shown here is derived from an EMBL/GenBank/DDBJ whole genome shotgun (WGS) entry which is preliminary data.</text>
</comment>
<feature type="region of interest" description="Disordered" evidence="1">
    <location>
        <begin position="473"/>
        <end position="521"/>
    </location>
</feature>
<proteinExistence type="predicted"/>
<evidence type="ECO:0000313" key="3">
    <source>
        <dbReference type="Proteomes" id="UP000606974"/>
    </source>
</evidence>
<feature type="region of interest" description="Disordered" evidence="1">
    <location>
        <begin position="242"/>
        <end position="325"/>
    </location>
</feature>
<dbReference type="AlphaFoldDB" id="A0A8H7E1X6"/>
<feature type="region of interest" description="Disordered" evidence="1">
    <location>
        <begin position="656"/>
        <end position="815"/>
    </location>
</feature>
<protein>
    <recommendedName>
        <fullName evidence="4">Fungal N-terminal domain-containing protein</fullName>
    </recommendedName>
</protein>
<gene>
    <name evidence="2" type="ORF">GJ744_010340</name>
</gene>
<name>A0A8H7E1X6_9EURO</name>
<feature type="compositionally biased region" description="Acidic residues" evidence="1">
    <location>
        <begin position="367"/>
        <end position="390"/>
    </location>
</feature>
<feature type="compositionally biased region" description="Basic residues" evidence="1">
    <location>
        <begin position="245"/>
        <end position="257"/>
    </location>
</feature>
<feature type="compositionally biased region" description="Polar residues" evidence="1">
    <location>
        <begin position="621"/>
        <end position="635"/>
    </location>
</feature>
<dbReference type="EMBL" id="JAACFV010000067">
    <property type="protein sequence ID" value="KAF7507549.1"/>
    <property type="molecule type" value="Genomic_DNA"/>
</dbReference>
<feature type="compositionally biased region" description="Basic and acidic residues" evidence="1">
    <location>
        <begin position="404"/>
        <end position="417"/>
    </location>
</feature>
<evidence type="ECO:0000256" key="1">
    <source>
        <dbReference type="SAM" id="MobiDB-lite"/>
    </source>
</evidence>
<feature type="region of interest" description="Disordered" evidence="1">
    <location>
        <begin position="360"/>
        <end position="433"/>
    </location>
</feature>
<dbReference type="Proteomes" id="UP000606974">
    <property type="component" value="Unassembled WGS sequence"/>
</dbReference>
<feature type="compositionally biased region" description="Polar residues" evidence="1">
    <location>
        <begin position="663"/>
        <end position="675"/>
    </location>
</feature>
<evidence type="ECO:0008006" key="4">
    <source>
        <dbReference type="Google" id="ProtNLM"/>
    </source>
</evidence>